<gene>
    <name evidence="1" type="ORF">CBE89_04460</name>
</gene>
<dbReference type="InterPro" id="IPR021466">
    <property type="entry name" value="Put_rhamnosyl_transferase"/>
</dbReference>
<evidence type="ECO:0008006" key="3">
    <source>
        <dbReference type="Google" id="ProtNLM"/>
    </source>
</evidence>
<evidence type="ECO:0000313" key="1">
    <source>
        <dbReference type="EMBL" id="ART20825.1"/>
    </source>
</evidence>
<proteinExistence type="predicted"/>
<dbReference type="EMBL" id="CP021252">
    <property type="protein sequence ID" value="ART20825.1"/>
    <property type="molecule type" value="Genomic_DNA"/>
</dbReference>
<dbReference type="Proteomes" id="UP000250197">
    <property type="component" value="Chromosome"/>
</dbReference>
<accession>A0A2Z2J059</accession>
<name>A0A2Z2J059_CORST</name>
<protein>
    <recommendedName>
        <fullName evidence="3">Rhamnosyl transferase</fullName>
    </recommendedName>
</protein>
<dbReference type="RefSeq" id="WP_086890956.1">
    <property type="nucleotide sequence ID" value="NZ_CP021252.1"/>
</dbReference>
<sequence length="474" mass="52712">MFIGQTRFSLFVPQSGSWRASNGKKLSSEADYRAYLYDPQRLEFRTNHFLEHTVPLLAQAARGHEVTHIVSFSESLPQRWKTRLEEAGQQYDFLWLDERKDGEQAWDTPQTVIRASGHTGVYGSYRLDDDDMLATGFFDAAKPYLAEPFVGMFVSFPLGVEAIFDGTHFSNFRLAHVPMNSMGLMALCSIDTVKNIRAPRGGPHDLTDRYSPVILDARHVSYLRSLHDGQDNAMRYRDGSVPERLLHETGKNPPLHDYDQLASAFPTVAERIGQGAQNFAVGKTVGDGVAFALAGQGAQGAVDATIVLSLNNEEPIEPENFVVDLLVVDARGRKVPRHQAVAGLKSINRGRIGHCHLVPVKEGQSHVVVSLRLEQGKSLLGFCIKGLEPKAQKVSLETVSVAADAAFHPVDAARFAALVDYTPLRVQDRFLDLLVDRRESIRKVATRLLGQQSAERALAKLLPLYRRIRRLVSH</sequence>
<evidence type="ECO:0000313" key="2">
    <source>
        <dbReference type="Proteomes" id="UP000250197"/>
    </source>
</evidence>
<dbReference type="KEGG" id="cstr:CBE89_04460"/>
<dbReference type="Pfam" id="PF11316">
    <property type="entry name" value="Rhamno_transf"/>
    <property type="match status" value="1"/>
</dbReference>
<reference evidence="1 2" key="1">
    <citation type="submission" date="2017-05" db="EMBL/GenBank/DDBJ databases">
        <title>Complete genome sequence of Corynebacterium striatum KC-Na-1 isolated from Neophocaena asiaeorientalis in Korea.</title>
        <authorList>
            <person name="Kim J.H."/>
            <person name="Lee K."/>
        </authorList>
    </citation>
    <scope>NUCLEOTIDE SEQUENCE [LARGE SCALE GENOMIC DNA]</scope>
    <source>
        <strain evidence="1 2">KC-Na-01</strain>
    </source>
</reference>
<organism evidence="1 2">
    <name type="scientific">Corynebacterium striatum</name>
    <dbReference type="NCBI Taxonomy" id="43770"/>
    <lineage>
        <taxon>Bacteria</taxon>
        <taxon>Bacillati</taxon>
        <taxon>Actinomycetota</taxon>
        <taxon>Actinomycetes</taxon>
        <taxon>Mycobacteriales</taxon>
        <taxon>Corynebacteriaceae</taxon>
        <taxon>Corynebacterium</taxon>
    </lineage>
</organism>
<dbReference type="AlphaFoldDB" id="A0A2Z2J059"/>